<comment type="caution">
    <text evidence="8">The sequence shown here is derived from an EMBL/GenBank/DDBJ whole genome shotgun (WGS) entry which is preliminary data.</text>
</comment>
<dbReference type="PANTHER" id="PTHR11002:SF76">
    <property type="entry name" value="CARBONIC ANHYDRASE"/>
    <property type="match status" value="1"/>
</dbReference>
<comment type="cofactor">
    <cofactor evidence="1">
        <name>Zn(2+)</name>
        <dbReference type="ChEBI" id="CHEBI:29105"/>
    </cofactor>
</comment>
<keyword evidence="9" id="KW-1185">Reference proteome</keyword>
<organism evidence="8 9">
    <name type="scientific">Ruegeria sediminis</name>
    <dbReference type="NCBI Taxonomy" id="2583820"/>
    <lineage>
        <taxon>Bacteria</taxon>
        <taxon>Pseudomonadati</taxon>
        <taxon>Pseudomonadota</taxon>
        <taxon>Alphaproteobacteria</taxon>
        <taxon>Rhodobacterales</taxon>
        <taxon>Roseobacteraceae</taxon>
        <taxon>Ruegeria</taxon>
    </lineage>
</organism>
<dbReference type="PANTHER" id="PTHR11002">
    <property type="entry name" value="CARBONIC ANHYDRASE"/>
    <property type="match status" value="1"/>
</dbReference>
<evidence type="ECO:0000256" key="4">
    <source>
        <dbReference type="ARBA" id="ARBA00022723"/>
    </source>
</evidence>
<evidence type="ECO:0000313" key="9">
    <source>
        <dbReference type="Proteomes" id="UP001193035"/>
    </source>
</evidence>
<keyword evidence="5" id="KW-0862">Zinc</keyword>
<protein>
    <recommendedName>
        <fullName evidence="3">carbonic anhydrase</fullName>
        <ecNumber evidence="3">4.2.1.1</ecNumber>
    </recommendedName>
</protein>
<keyword evidence="4" id="KW-0479">Metal-binding</keyword>
<reference evidence="8 9" key="1">
    <citation type="submission" date="2019-05" db="EMBL/GenBank/DDBJ databases">
        <title>Ruegeria sp. nov., isolated from tidal flat.</title>
        <authorList>
            <person name="Kim W."/>
        </authorList>
    </citation>
    <scope>NUCLEOTIDE SEQUENCE [LARGE SCALE GENOMIC DNA]</scope>
    <source>
        <strain evidence="8 9">CAU 1488</strain>
    </source>
</reference>
<evidence type="ECO:0000256" key="3">
    <source>
        <dbReference type="ARBA" id="ARBA00012925"/>
    </source>
</evidence>
<evidence type="ECO:0000256" key="5">
    <source>
        <dbReference type="ARBA" id="ARBA00022833"/>
    </source>
</evidence>
<evidence type="ECO:0000256" key="6">
    <source>
        <dbReference type="ARBA" id="ARBA00023239"/>
    </source>
</evidence>
<dbReference type="InterPro" id="IPR036874">
    <property type="entry name" value="Carbonic_anhydrase_sf"/>
</dbReference>
<keyword evidence="6" id="KW-0456">Lyase</keyword>
<comment type="similarity">
    <text evidence="2">Belongs to the beta-class carbonic anhydrase family.</text>
</comment>
<dbReference type="SMART" id="SM00947">
    <property type="entry name" value="Pro_CA"/>
    <property type="match status" value="1"/>
</dbReference>
<dbReference type="RefSeq" id="WP_138841722.1">
    <property type="nucleotide sequence ID" value="NZ_VCPD01000003.1"/>
</dbReference>
<proteinExistence type="inferred from homology"/>
<evidence type="ECO:0000256" key="7">
    <source>
        <dbReference type="ARBA" id="ARBA00048348"/>
    </source>
</evidence>
<dbReference type="SUPFAM" id="SSF53056">
    <property type="entry name" value="beta-carbonic anhydrase, cab"/>
    <property type="match status" value="1"/>
</dbReference>
<gene>
    <name evidence="8" type="ORF">FGK63_09975</name>
</gene>
<dbReference type="EC" id="4.2.1.1" evidence="3"/>
<dbReference type="InterPro" id="IPR001765">
    <property type="entry name" value="Carbonic_anhydrase"/>
</dbReference>
<dbReference type="Proteomes" id="UP001193035">
    <property type="component" value="Unassembled WGS sequence"/>
</dbReference>
<dbReference type="Gene3D" id="3.40.1050.10">
    <property type="entry name" value="Carbonic anhydrase"/>
    <property type="match status" value="1"/>
</dbReference>
<comment type="catalytic activity">
    <reaction evidence="7">
        <text>hydrogencarbonate + H(+) = CO2 + H2O</text>
        <dbReference type="Rhea" id="RHEA:10748"/>
        <dbReference type="ChEBI" id="CHEBI:15377"/>
        <dbReference type="ChEBI" id="CHEBI:15378"/>
        <dbReference type="ChEBI" id="CHEBI:16526"/>
        <dbReference type="ChEBI" id="CHEBI:17544"/>
        <dbReference type="EC" id="4.2.1.1"/>
    </reaction>
</comment>
<evidence type="ECO:0000256" key="1">
    <source>
        <dbReference type="ARBA" id="ARBA00001947"/>
    </source>
</evidence>
<evidence type="ECO:0000256" key="2">
    <source>
        <dbReference type="ARBA" id="ARBA00006217"/>
    </source>
</evidence>
<sequence length="213" mass="23214">MGISALPEFLIEGYARWKATDFDQASEKYRELADHGQTPRVFAIGCCDSRVQTSKIFDADPGDIFVHRNIANLVPKFHDEGGHHGTVAAIDYAVDVLEISHIVIAGHSQCGGIKACHDLAVDPNSISVTPALSTWLKIVGDEFHRVEGLSSPQARVRALEFISVMTSLENLMTYPNVASAVADRGLRLHGIWQDLGGGTLMAFDPETNQFQAL</sequence>
<evidence type="ECO:0000313" key="8">
    <source>
        <dbReference type="EMBL" id="TMV07781.1"/>
    </source>
</evidence>
<dbReference type="Pfam" id="PF00484">
    <property type="entry name" value="Pro_CA"/>
    <property type="match status" value="1"/>
</dbReference>
<name>A0ABY2WY43_9RHOB</name>
<dbReference type="EMBL" id="VCPD01000003">
    <property type="protein sequence ID" value="TMV07781.1"/>
    <property type="molecule type" value="Genomic_DNA"/>
</dbReference>
<accession>A0ABY2WY43</accession>